<keyword evidence="6 7" id="KW-0472">Membrane</keyword>
<dbReference type="GO" id="GO:0022857">
    <property type="term" value="F:transmembrane transporter activity"/>
    <property type="evidence" value="ECO:0007669"/>
    <property type="project" value="InterPro"/>
</dbReference>
<feature type="transmembrane region" description="Helical" evidence="7">
    <location>
        <begin position="58"/>
        <end position="78"/>
    </location>
</feature>
<comment type="subcellular location">
    <subcellularLocation>
        <location evidence="1">Cell membrane</location>
        <topology evidence="1">Multi-pass membrane protein</topology>
    </subcellularLocation>
</comment>
<dbReference type="PROSITE" id="PS00216">
    <property type="entry name" value="SUGAR_TRANSPORT_1"/>
    <property type="match status" value="1"/>
</dbReference>
<dbReference type="Pfam" id="PF07690">
    <property type="entry name" value="MFS_1"/>
    <property type="match status" value="2"/>
</dbReference>
<dbReference type="InterPro" id="IPR020846">
    <property type="entry name" value="MFS_dom"/>
</dbReference>
<evidence type="ECO:0000256" key="2">
    <source>
        <dbReference type="ARBA" id="ARBA00022448"/>
    </source>
</evidence>
<feature type="domain" description="Major facilitator superfamily (MFS) profile" evidence="8">
    <location>
        <begin position="21"/>
        <end position="419"/>
    </location>
</feature>
<evidence type="ECO:0000259" key="8">
    <source>
        <dbReference type="PROSITE" id="PS50850"/>
    </source>
</evidence>
<dbReference type="RefSeq" id="WP_070114581.1">
    <property type="nucleotide sequence ID" value="NZ_CP133598.1"/>
</dbReference>
<dbReference type="PANTHER" id="PTHR23517:SF3">
    <property type="entry name" value="INTEGRAL MEMBRANE TRANSPORT PROTEIN"/>
    <property type="match status" value="1"/>
</dbReference>
<feature type="transmembrane region" description="Helical" evidence="7">
    <location>
        <begin position="272"/>
        <end position="294"/>
    </location>
</feature>
<dbReference type="InterPro" id="IPR005829">
    <property type="entry name" value="Sugar_transporter_CS"/>
</dbReference>
<keyword evidence="3" id="KW-1003">Cell membrane</keyword>
<dbReference type="SUPFAM" id="SSF103473">
    <property type="entry name" value="MFS general substrate transporter"/>
    <property type="match status" value="1"/>
</dbReference>
<evidence type="ECO:0000256" key="1">
    <source>
        <dbReference type="ARBA" id="ARBA00004651"/>
    </source>
</evidence>
<evidence type="ECO:0000256" key="4">
    <source>
        <dbReference type="ARBA" id="ARBA00022692"/>
    </source>
</evidence>
<feature type="transmembrane region" description="Helical" evidence="7">
    <location>
        <begin position="306"/>
        <end position="324"/>
    </location>
</feature>
<feature type="transmembrane region" description="Helical" evidence="7">
    <location>
        <begin position="396"/>
        <end position="413"/>
    </location>
</feature>
<dbReference type="InterPro" id="IPR050171">
    <property type="entry name" value="MFS_Transporters"/>
</dbReference>
<dbReference type="InterPro" id="IPR036259">
    <property type="entry name" value="MFS_trans_sf"/>
</dbReference>
<dbReference type="Proteomes" id="UP000175616">
    <property type="component" value="Unassembled WGS sequence"/>
</dbReference>
<protein>
    <submittedName>
        <fullName evidence="9">MFS transporter</fullName>
    </submittedName>
</protein>
<feature type="transmembrane region" description="Helical" evidence="7">
    <location>
        <begin position="21"/>
        <end position="38"/>
    </location>
</feature>
<dbReference type="GO" id="GO:0005886">
    <property type="term" value="C:plasma membrane"/>
    <property type="evidence" value="ECO:0007669"/>
    <property type="project" value="UniProtKB-SubCell"/>
</dbReference>
<sequence>MSTTHASAMAHERGIARNRSQFLLQTLQVFFVGLVIGMERNVLPAMSQDFGVAKGAFFFLASFAISFGLVKGALNFVAGGLSDRIGRKRVLLLGWIAGIPIPLLIFFAPNWWWIIAANVFLGINQAFTWTMTVTSQIDLADNHQRGLAVGINEAVGYIAVGLAGLGTGYLAVLYGPRWALLGFGLVVIALALILLLWIQDTIHWVHAEHAQNQQRAGAPVLVPKASAWATFVRVSFRDVTYRALCQGGVANKVADTLVWVLFPVFFRMHGLGVVRIGWITGVYAMIWGLSQLWTGHLADRIGRKPPVVLGFFLLAAGLAGTALVSHFGAWVITAAVMGLGMALLYPNLIAAMSDVAPPLERGRILGTYRYWRDTGYAIGGLVLGLVAQWSDEVLPTIWLTAGIVAFSGLWIALSVQETHPRTHAASKGISG</sequence>
<dbReference type="PANTHER" id="PTHR23517">
    <property type="entry name" value="RESISTANCE PROTEIN MDTM, PUTATIVE-RELATED-RELATED"/>
    <property type="match status" value="1"/>
</dbReference>
<reference evidence="9 10" key="1">
    <citation type="submission" date="2016-06" db="EMBL/GenBank/DDBJ databases">
        <title>Gene turnover analysis identifies the evolutionary adaptation of the extremophile Acidithiobacillus caldus.</title>
        <authorList>
            <person name="Zhang X."/>
        </authorList>
    </citation>
    <scope>NUCLEOTIDE SEQUENCE [LARGE SCALE GENOMIC DNA]</scope>
    <source>
        <strain evidence="9 10">DX</strain>
    </source>
</reference>
<organism evidence="9 10">
    <name type="scientific">Acidithiobacillus caldus</name>
    <dbReference type="NCBI Taxonomy" id="33059"/>
    <lineage>
        <taxon>Bacteria</taxon>
        <taxon>Pseudomonadati</taxon>
        <taxon>Pseudomonadota</taxon>
        <taxon>Acidithiobacillia</taxon>
        <taxon>Acidithiobacillales</taxon>
        <taxon>Acidithiobacillaceae</taxon>
        <taxon>Acidithiobacillus</taxon>
    </lineage>
</organism>
<dbReference type="InterPro" id="IPR011701">
    <property type="entry name" value="MFS"/>
</dbReference>
<feature type="transmembrane region" description="Helical" evidence="7">
    <location>
        <begin position="330"/>
        <end position="349"/>
    </location>
</feature>
<evidence type="ECO:0000256" key="6">
    <source>
        <dbReference type="ARBA" id="ARBA00023136"/>
    </source>
</evidence>
<keyword evidence="5 7" id="KW-1133">Transmembrane helix</keyword>
<evidence type="ECO:0000256" key="5">
    <source>
        <dbReference type="ARBA" id="ARBA00022989"/>
    </source>
</evidence>
<gene>
    <name evidence="9" type="ORF">BAE27_04380</name>
</gene>
<keyword evidence="4 7" id="KW-0812">Transmembrane</keyword>
<name>A0A1E7YP88_9PROT</name>
<accession>A0A1E7YP88</accession>
<proteinExistence type="predicted"/>
<evidence type="ECO:0000256" key="7">
    <source>
        <dbReference type="SAM" id="Phobius"/>
    </source>
</evidence>
<evidence type="ECO:0000313" key="9">
    <source>
        <dbReference type="EMBL" id="OFC37179.1"/>
    </source>
</evidence>
<evidence type="ECO:0000313" key="10">
    <source>
        <dbReference type="Proteomes" id="UP000175616"/>
    </source>
</evidence>
<feature type="transmembrane region" description="Helical" evidence="7">
    <location>
        <begin position="370"/>
        <end position="390"/>
    </location>
</feature>
<evidence type="ECO:0000256" key="3">
    <source>
        <dbReference type="ARBA" id="ARBA00022475"/>
    </source>
</evidence>
<dbReference type="PROSITE" id="PS50850">
    <property type="entry name" value="MFS"/>
    <property type="match status" value="1"/>
</dbReference>
<feature type="transmembrane region" description="Helical" evidence="7">
    <location>
        <begin position="178"/>
        <end position="198"/>
    </location>
</feature>
<feature type="transmembrane region" description="Helical" evidence="7">
    <location>
        <begin position="90"/>
        <end position="107"/>
    </location>
</feature>
<feature type="transmembrane region" description="Helical" evidence="7">
    <location>
        <begin position="154"/>
        <end position="172"/>
    </location>
</feature>
<dbReference type="Gene3D" id="1.20.1250.20">
    <property type="entry name" value="MFS general substrate transporter like domains"/>
    <property type="match status" value="2"/>
</dbReference>
<comment type="caution">
    <text evidence="9">The sequence shown here is derived from an EMBL/GenBank/DDBJ whole genome shotgun (WGS) entry which is preliminary data.</text>
</comment>
<dbReference type="CDD" id="cd17325">
    <property type="entry name" value="MFS_MdtG_SLC18_like"/>
    <property type="match status" value="1"/>
</dbReference>
<dbReference type="AlphaFoldDB" id="A0A1E7YP88"/>
<dbReference type="EMBL" id="LZYE01000092">
    <property type="protein sequence ID" value="OFC37179.1"/>
    <property type="molecule type" value="Genomic_DNA"/>
</dbReference>
<keyword evidence="2" id="KW-0813">Transport</keyword>